<dbReference type="GO" id="GO:0051301">
    <property type="term" value="P:cell division"/>
    <property type="evidence" value="ECO:0007669"/>
    <property type="project" value="UniProtKB-KW"/>
</dbReference>
<dbReference type="GO" id="GO:0031175">
    <property type="term" value="P:neuron projection development"/>
    <property type="evidence" value="ECO:0007669"/>
    <property type="project" value="TreeGrafter"/>
</dbReference>
<keyword evidence="4" id="KW-0131">Cell cycle</keyword>
<dbReference type="OrthoDB" id="379794at2759"/>
<dbReference type="Pfam" id="PF09759">
    <property type="entry name" value="Atx10homo_assoc"/>
    <property type="match status" value="1"/>
</dbReference>
<evidence type="ECO:0000259" key="6">
    <source>
        <dbReference type="Pfam" id="PF09759"/>
    </source>
</evidence>
<dbReference type="AlphaFoldDB" id="A0A9W3A601"/>
<comment type="similarity">
    <text evidence="1">Belongs to the ataxin-10 family.</text>
</comment>
<dbReference type="Proteomes" id="UP001165740">
    <property type="component" value="Chromosome 4"/>
</dbReference>
<organism evidence="7 8">
    <name type="scientific">Biomphalaria glabrata</name>
    <name type="common">Bloodfluke planorb</name>
    <name type="synonym">Freshwater snail</name>
    <dbReference type="NCBI Taxonomy" id="6526"/>
    <lineage>
        <taxon>Eukaryota</taxon>
        <taxon>Metazoa</taxon>
        <taxon>Spiralia</taxon>
        <taxon>Lophotrochozoa</taxon>
        <taxon>Mollusca</taxon>
        <taxon>Gastropoda</taxon>
        <taxon>Heterobranchia</taxon>
        <taxon>Euthyneura</taxon>
        <taxon>Panpulmonata</taxon>
        <taxon>Hygrophila</taxon>
        <taxon>Lymnaeoidea</taxon>
        <taxon>Planorbidae</taxon>
        <taxon>Biomphalaria</taxon>
    </lineage>
</organism>
<name>A0A9W3A601_BIOGL</name>
<comment type="function">
    <text evidence="5">May play a role in the regulation of cytokinesis. May play a role in signaling by stimulating protein glycosylation. Induces neuritogenesis by activating the Ras-MAP kinase pathway and is necessary for the survival of cerebellar neurons. Does not appear to play a major role in ciliogenesis.</text>
</comment>
<dbReference type="PANTHER" id="PTHR13255">
    <property type="entry name" value="ATAXIN-10"/>
    <property type="match status" value="1"/>
</dbReference>
<evidence type="ECO:0000256" key="5">
    <source>
        <dbReference type="ARBA" id="ARBA00045173"/>
    </source>
</evidence>
<reference evidence="8" key="1">
    <citation type="submission" date="2025-08" db="UniProtKB">
        <authorList>
            <consortium name="RefSeq"/>
        </authorList>
    </citation>
    <scope>IDENTIFICATION</scope>
</reference>
<dbReference type="InterPro" id="IPR016024">
    <property type="entry name" value="ARM-type_fold"/>
</dbReference>
<evidence type="ECO:0000256" key="1">
    <source>
        <dbReference type="ARBA" id="ARBA00008384"/>
    </source>
</evidence>
<dbReference type="OMA" id="CAWESPP"/>
<dbReference type="SUPFAM" id="SSF48371">
    <property type="entry name" value="ARM repeat"/>
    <property type="match status" value="1"/>
</dbReference>
<dbReference type="InterPro" id="IPR019156">
    <property type="entry name" value="Ataxin-10_domain"/>
</dbReference>
<evidence type="ECO:0000256" key="4">
    <source>
        <dbReference type="ARBA" id="ARBA00023306"/>
    </source>
</evidence>
<evidence type="ECO:0000256" key="2">
    <source>
        <dbReference type="ARBA" id="ARBA00018804"/>
    </source>
</evidence>
<protein>
    <recommendedName>
        <fullName evidence="2">Ataxin-10</fullName>
    </recommendedName>
</protein>
<dbReference type="InterPro" id="IPR011989">
    <property type="entry name" value="ARM-like"/>
</dbReference>
<dbReference type="RefSeq" id="XP_055882614.1">
    <property type="nucleotide sequence ID" value="XM_056026639.1"/>
</dbReference>
<dbReference type="GO" id="GO:0005829">
    <property type="term" value="C:cytosol"/>
    <property type="evidence" value="ECO:0007669"/>
    <property type="project" value="TreeGrafter"/>
</dbReference>
<feature type="domain" description="Ataxin-10" evidence="6">
    <location>
        <begin position="396"/>
        <end position="493"/>
    </location>
</feature>
<evidence type="ECO:0000313" key="7">
    <source>
        <dbReference type="Proteomes" id="UP001165740"/>
    </source>
</evidence>
<dbReference type="PANTHER" id="PTHR13255:SF0">
    <property type="entry name" value="ATAXIN-10"/>
    <property type="match status" value="1"/>
</dbReference>
<accession>A0A9W3A601</accession>
<dbReference type="GeneID" id="106080098"/>
<keyword evidence="3" id="KW-0132">Cell division</keyword>
<gene>
    <name evidence="8" type="primary">LOC106080098</name>
</gene>
<evidence type="ECO:0000313" key="8">
    <source>
        <dbReference type="RefSeq" id="XP_055882614.1"/>
    </source>
</evidence>
<sequence>MDEIDLLSLAESIARSCNLNDWDKAKQLLKKIITDESGLKNVSQGLFLQCMNEILKNLSEKINHSDDNILQPVQECAAECFRCLRQACALNSQIQSGLSSFMDILENTKIITEKIISVDAQKDSENVLKCAIQFLGNACVSNATNQKAIWELFINQFRSFLHHADSKVCDYTCMLVHTCLTTVAKIDQCLLNNASAQDIVLTCIEATAQKDIEWGLYVLEDMLKNDLFLPKLYWKMGHKERLLTMEVMLAEMIDLPEDCSGGQAELDPSQLAISQANLSFIADDVKKECNLILKLKSPETTDQENGVSVVHCTNQSFVYNMHMALVIAKELELLSIAAQHQTIYPSIQQDTELLVCAINLLRSINDIGKSGGNVFSREEKASGVDSIDPHHPVYGLKKDLIRLIANMAYKHRANQDLVRSLDGIPLLLDLTMIDCHNPFITQWVVLAIRNLVENNRENRDVLSGMSLQGMAGHIAALREAGIHTELRGGKIVVKPVDG</sequence>
<dbReference type="InterPro" id="IPR051374">
    <property type="entry name" value="Ataxin-10/CTR86_families"/>
</dbReference>
<proteinExistence type="inferred from homology"/>
<dbReference type="Gene3D" id="1.25.10.10">
    <property type="entry name" value="Leucine-rich Repeat Variant"/>
    <property type="match status" value="2"/>
</dbReference>
<keyword evidence="7" id="KW-1185">Reference proteome</keyword>
<evidence type="ECO:0000256" key="3">
    <source>
        <dbReference type="ARBA" id="ARBA00022618"/>
    </source>
</evidence>